<accession>A0A9P5PBG3</accession>
<proteinExistence type="predicted"/>
<evidence type="ECO:0000313" key="1">
    <source>
        <dbReference type="EMBL" id="KAF9061941.1"/>
    </source>
</evidence>
<dbReference type="Proteomes" id="UP000772434">
    <property type="component" value="Unassembled WGS sequence"/>
</dbReference>
<reference evidence="1" key="1">
    <citation type="submission" date="2020-11" db="EMBL/GenBank/DDBJ databases">
        <authorList>
            <consortium name="DOE Joint Genome Institute"/>
            <person name="Ahrendt S."/>
            <person name="Riley R."/>
            <person name="Andreopoulos W."/>
            <person name="Labutti K."/>
            <person name="Pangilinan J."/>
            <person name="Ruiz-Duenas F.J."/>
            <person name="Barrasa J.M."/>
            <person name="Sanchez-Garcia M."/>
            <person name="Camarero S."/>
            <person name="Miyauchi S."/>
            <person name="Serrano A."/>
            <person name="Linde D."/>
            <person name="Babiker R."/>
            <person name="Drula E."/>
            <person name="Ayuso-Fernandez I."/>
            <person name="Pacheco R."/>
            <person name="Padilla G."/>
            <person name="Ferreira P."/>
            <person name="Barriuso J."/>
            <person name="Kellner H."/>
            <person name="Castanera R."/>
            <person name="Alfaro M."/>
            <person name="Ramirez L."/>
            <person name="Pisabarro A.G."/>
            <person name="Kuo A."/>
            <person name="Tritt A."/>
            <person name="Lipzen A."/>
            <person name="He G."/>
            <person name="Yan M."/>
            <person name="Ng V."/>
            <person name="Cullen D."/>
            <person name="Martin F."/>
            <person name="Rosso M.-N."/>
            <person name="Henrissat B."/>
            <person name="Hibbett D."/>
            <person name="Martinez A.T."/>
            <person name="Grigoriev I.V."/>
        </authorList>
    </citation>
    <scope>NUCLEOTIDE SEQUENCE</scope>
    <source>
        <strain evidence="1">AH 40177</strain>
    </source>
</reference>
<comment type="caution">
    <text evidence="1">The sequence shown here is derived from an EMBL/GenBank/DDBJ whole genome shotgun (WGS) entry which is preliminary data.</text>
</comment>
<dbReference type="AlphaFoldDB" id="A0A9P5PBG3"/>
<name>A0A9P5PBG3_9AGAR</name>
<protein>
    <submittedName>
        <fullName evidence="1">Uncharacterized protein</fullName>
    </submittedName>
</protein>
<evidence type="ECO:0000313" key="2">
    <source>
        <dbReference type="Proteomes" id="UP000772434"/>
    </source>
</evidence>
<sequence>MWMPPTVFQLEKIVYILRSSPQSQKNWYKLLSQDQITVGINMLIVEVVLCLKAETVLEIFIRPYTVKLPYNTRTRNRKRLFVSLYGYGYGPTVYRKEDPPSYPNGQTKHFRASQRTPLTITPTRSATYMLCASREAKILFTSRDAKQPTLDKESLIVFPSCTTSRLGIDTKNCLESINKYYAWYYEDIHFFNASQKVNTMDQQLDAHSVWRFPRGFEAISLVSSYSFFIVYLIL</sequence>
<organism evidence="1 2">
    <name type="scientific">Rhodocollybia butyracea</name>
    <dbReference type="NCBI Taxonomy" id="206335"/>
    <lineage>
        <taxon>Eukaryota</taxon>
        <taxon>Fungi</taxon>
        <taxon>Dikarya</taxon>
        <taxon>Basidiomycota</taxon>
        <taxon>Agaricomycotina</taxon>
        <taxon>Agaricomycetes</taxon>
        <taxon>Agaricomycetidae</taxon>
        <taxon>Agaricales</taxon>
        <taxon>Marasmiineae</taxon>
        <taxon>Omphalotaceae</taxon>
        <taxon>Rhodocollybia</taxon>
    </lineage>
</organism>
<dbReference type="EMBL" id="JADNRY010000186">
    <property type="protein sequence ID" value="KAF9061941.1"/>
    <property type="molecule type" value="Genomic_DNA"/>
</dbReference>
<gene>
    <name evidence="1" type="ORF">BDP27DRAFT_1369224</name>
</gene>
<keyword evidence="2" id="KW-1185">Reference proteome</keyword>